<dbReference type="GO" id="GO:0003677">
    <property type="term" value="F:DNA binding"/>
    <property type="evidence" value="ECO:0007669"/>
    <property type="project" value="UniProtKB-KW"/>
</dbReference>
<keyword evidence="1" id="KW-0805">Transcription regulation</keyword>
<accession>A0A834WVX1</accession>
<dbReference type="PANTHER" id="PTHR35468:SF1">
    <property type="entry name" value="MYOSIN-LIKE PROTEIN"/>
    <property type="match status" value="1"/>
</dbReference>
<feature type="compositionally biased region" description="Basic residues" evidence="6">
    <location>
        <begin position="26"/>
        <end position="35"/>
    </location>
</feature>
<dbReference type="SUPFAM" id="SSF101941">
    <property type="entry name" value="NAC domain"/>
    <property type="match status" value="1"/>
</dbReference>
<evidence type="ECO:0000259" key="7">
    <source>
        <dbReference type="PROSITE" id="PS51005"/>
    </source>
</evidence>
<dbReference type="AlphaFoldDB" id="A0A834WVX1"/>
<dbReference type="EMBL" id="JAAIUW010000005">
    <property type="protein sequence ID" value="KAF7833720.1"/>
    <property type="molecule type" value="Genomic_DNA"/>
</dbReference>
<sequence length="593" mass="69242">MPIPSSSFTNPKSSSSHYPPPPPTPRIRRPRRRPPAGKPTSGEPPRRDWKPKLETLLDGEVDYSYDESVRSRESDGEEKWRVEAEMLRAECNGRIKICEGKDVDAVLKEEIQELTEKLEKLQRRSCAKDSQIRNNSNFDTQVSVHRRRWLDKNGGSSDEVEILRRKMEGLSKGILLQKMEEEYNSTSKRLEFQDLSSVIRAPHQEKVGGEGNMCYGQCKAVVQRIVEEVRAETEQWSLMQEMLGQVREEMEELQASRDFWEDRAINSDYKIQTLHDAVQEWKQRALSSETKANDLEAKLSVLRRDLETFKKEKNNNVQPAKCSPVPSEAQIELEKRILVCYSKENDNHTNADNKYETNEVSITERRRGTHGVGPKRHPFQDIRNSSSLLMRFHPTEQEVMEYLIKKVMNQPYTLPIPEVEVYQHNPEQLTKDYSSMNPGEEEWYFFSQREKLYPKRGVTKRTAPGGYWNTSGTETSVLFGGRTIGHWRTMVFYEGKRQDKPKKPTHWLMREYSLVGSESDDQTCHHRDINMKMDDDWVLCKIYKNGRNYRSRGSSTHHQQNNSDYDQKNSSQMFHGSEWMKKVLAFSELMRSD</sequence>
<dbReference type="SUPFAM" id="SSF57997">
    <property type="entry name" value="Tropomyosin"/>
    <property type="match status" value="1"/>
</dbReference>
<feature type="compositionally biased region" description="Polar residues" evidence="6">
    <location>
        <begin position="551"/>
        <end position="570"/>
    </location>
</feature>
<keyword evidence="9" id="KW-1185">Reference proteome</keyword>
<dbReference type="PANTHER" id="PTHR35468">
    <property type="entry name" value="MYOSIN-LIKE PROTEIN"/>
    <property type="match status" value="1"/>
</dbReference>
<keyword evidence="5" id="KW-0175">Coiled coil</keyword>
<feature type="region of interest" description="Disordered" evidence="6">
    <location>
        <begin position="550"/>
        <end position="570"/>
    </location>
</feature>
<feature type="coiled-coil region" evidence="5">
    <location>
        <begin position="243"/>
        <end position="312"/>
    </location>
</feature>
<evidence type="ECO:0000256" key="6">
    <source>
        <dbReference type="SAM" id="MobiDB-lite"/>
    </source>
</evidence>
<dbReference type="Proteomes" id="UP000634136">
    <property type="component" value="Unassembled WGS sequence"/>
</dbReference>
<name>A0A834WVX1_9FABA</name>
<gene>
    <name evidence="8" type="ORF">G2W53_016053</name>
</gene>
<evidence type="ECO:0000313" key="9">
    <source>
        <dbReference type="Proteomes" id="UP000634136"/>
    </source>
</evidence>
<evidence type="ECO:0000256" key="5">
    <source>
        <dbReference type="SAM" id="Coils"/>
    </source>
</evidence>
<evidence type="ECO:0000256" key="4">
    <source>
        <dbReference type="ARBA" id="ARBA00023242"/>
    </source>
</evidence>
<dbReference type="Gene3D" id="2.170.150.80">
    <property type="entry name" value="NAC domain"/>
    <property type="match status" value="1"/>
</dbReference>
<dbReference type="OrthoDB" id="1921697at2759"/>
<evidence type="ECO:0000256" key="3">
    <source>
        <dbReference type="ARBA" id="ARBA00023163"/>
    </source>
</evidence>
<dbReference type="InterPro" id="IPR036093">
    <property type="entry name" value="NAC_dom_sf"/>
</dbReference>
<protein>
    <submittedName>
        <fullName evidence="8">Myosin-10 isoform X3</fullName>
    </submittedName>
</protein>
<feature type="compositionally biased region" description="Basic and acidic residues" evidence="6">
    <location>
        <begin position="44"/>
        <end position="54"/>
    </location>
</feature>
<feature type="compositionally biased region" description="Low complexity" evidence="6">
    <location>
        <begin position="1"/>
        <end position="16"/>
    </location>
</feature>
<keyword evidence="2" id="KW-0238">DNA-binding</keyword>
<dbReference type="GO" id="GO:0006355">
    <property type="term" value="P:regulation of DNA-templated transcription"/>
    <property type="evidence" value="ECO:0007669"/>
    <property type="project" value="InterPro"/>
</dbReference>
<keyword evidence="3" id="KW-0804">Transcription</keyword>
<dbReference type="InterPro" id="IPR003441">
    <property type="entry name" value="NAC-dom"/>
</dbReference>
<reference evidence="8" key="1">
    <citation type="submission" date="2020-09" db="EMBL/GenBank/DDBJ databases">
        <title>Genome-Enabled Discovery of Anthraquinone Biosynthesis in Senna tora.</title>
        <authorList>
            <person name="Kang S.-H."/>
            <person name="Pandey R.P."/>
            <person name="Lee C.-M."/>
            <person name="Sim J.-S."/>
            <person name="Jeong J.-T."/>
            <person name="Choi B.-S."/>
            <person name="Jung M."/>
            <person name="Ginzburg D."/>
            <person name="Zhao K."/>
            <person name="Won S.Y."/>
            <person name="Oh T.-J."/>
            <person name="Yu Y."/>
            <person name="Kim N.-H."/>
            <person name="Lee O.R."/>
            <person name="Lee T.-H."/>
            <person name="Bashyal P."/>
            <person name="Kim T.-S."/>
            <person name="Lee W.-H."/>
            <person name="Kawkins C."/>
            <person name="Kim C.-K."/>
            <person name="Kim J.S."/>
            <person name="Ahn B.O."/>
            <person name="Rhee S.Y."/>
            <person name="Sohng J.K."/>
        </authorList>
    </citation>
    <scope>NUCLEOTIDE SEQUENCE</scope>
    <source>
        <tissue evidence="8">Leaf</tissue>
    </source>
</reference>
<dbReference type="PROSITE" id="PS51005">
    <property type="entry name" value="NAC"/>
    <property type="match status" value="1"/>
</dbReference>
<feature type="domain" description="NAC" evidence="7">
    <location>
        <begin position="386"/>
        <end position="545"/>
    </location>
</feature>
<proteinExistence type="predicted"/>
<keyword evidence="4" id="KW-0539">Nucleus</keyword>
<organism evidence="8 9">
    <name type="scientific">Senna tora</name>
    <dbReference type="NCBI Taxonomy" id="362788"/>
    <lineage>
        <taxon>Eukaryota</taxon>
        <taxon>Viridiplantae</taxon>
        <taxon>Streptophyta</taxon>
        <taxon>Embryophyta</taxon>
        <taxon>Tracheophyta</taxon>
        <taxon>Spermatophyta</taxon>
        <taxon>Magnoliopsida</taxon>
        <taxon>eudicotyledons</taxon>
        <taxon>Gunneridae</taxon>
        <taxon>Pentapetalae</taxon>
        <taxon>rosids</taxon>
        <taxon>fabids</taxon>
        <taxon>Fabales</taxon>
        <taxon>Fabaceae</taxon>
        <taxon>Caesalpinioideae</taxon>
        <taxon>Cassia clade</taxon>
        <taxon>Senna</taxon>
    </lineage>
</organism>
<evidence type="ECO:0000256" key="1">
    <source>
        <dbReference type="ARBA" id="ARBA00023015"/>
    </source>
</evidence>
<dbReference type="Pfam" id="PF02365">
    <property type="entry name" value="NAM"/>
    <property type="match status" value="1"/>
</dbReference>
<feature type="region of interest" description="Disordered" evidence="6">
    <location>
        <begin position="1"/>
        <end position="54"/>
    </location>
</feature>
<evidence type="ECO:0000313" key="8">
    <source>
        <dbReference type="EMBL" id="KAF7833720.1"/>
    </source>
</evidence>
<comment type="caution">
    <text evidence="8">The sequence shown here is derived from an EMBL/GenBank/DDBJ whole genome shotgun (WGS) entry which is preliminary data.</text>
</comment>
<evidence type="ECO:0000256" key="2">
    <source>
        <dbReference type="ARBA" id="ARBA00023125"/>
    </source>
</evidence>